<dbReference type="EMBL" id="BAAAWD010000004">
    <property type="protein sequence ID" value="GAA2990276.1"/>
    <property type="molecule type" value="Genomic_DNA"/>
</dbReference>
<evidence type="ECO:0000313" key="1">
    <source>
        <dbReference type="EMBL" id="GAA2990276.1"/>
    </source>
</evidence>
<comment type="caution">
    <text evidence="1">The sequence shown here is derived from an EMBL/GenBank/DDBJ whole genome shotgun (WGS) entry which is preliminary data.</text>
</comment>
<name>A0ABN3XRH2_9ACTN</name>
<evidence type="ECO:0000313" key="2">
    <source>
        <dbReference type="Proteomes" id="UP001499930"/>
    </source>
</evidence>
<keyword evidence="2" id="KW-1185">Reference proteome</keyword>
<dbReference type="RefSeq" id="WP_344888344.1">
    <property type="nucleotide sequence ID" value="NZ_BAAAWD010000004.1"/>
</dbReference>
<proteinExistence type="predicted"/>
<reference evidence="1 2" key="1">
    <citation type="journal article" date="2019" name="Int. J. Syst. Evol. Microbiol.">
        <title>The Global Catalogue of Microorganisms (GCM) 10K type strain sequencing project: providing services to taxonomists for standard genome sequencing and annotation.</title>
        <authorList>
            <consortium name="The Broad Institute Genomics Platform"/>
            <consortium name="The Broad Institute Genome Sequencing Center for Infectious Disease"/>
            <person name="Wu L."/>
            <person name="Ma J."/>
        </authorList>
    </citation>
    <scope>NUCLEOTIDE SEQUENCE [LARGE SCALE GENOMIC DNA]</scope>
    <source>
        <strain evidence="1 2">JCM 3106</strain>
    </source>
</reference>
<protein>
    <submittedName>
        <fullName evidence="1">Uncharacterized protein</fullName>
    </submittedName>
</protein>
<gene>
    <name evidence="1" type="ORF">GCM10017559_07850</name>
</gene>
<accession>A0ABN3XRH2</accession>
<dbReference type="Proteomes" id="UP001499930">
    <property type="component" value="Unassembled WGS sequence"/>
</dbReference>
<sequence>MSEYNLNDYRRLAEGCNWFGFLTFDNLDLVADRIRSMIGDGQPYTWVAANEMFGLRPEVRGGQVATSIRAEQRTLDGGAEYGHLMVVDTYGVWGLHTTAATQDEAAVKDGRGRTYLLFERGQLVAEHFAPAGHRLCWVIAPEGGAR</sequence>
<organism evidence="1 2">
    <name type="scientific">Streptosporangium longisporum</name>
    <dbReference type="NCBI Taxonomy" id="46187"/>
    <lineage>
        <taxon>Bacteria</taxon>
        <taxon>Bacillati</taxon>
        <taxon>Actinomycetota</taxon>
        <taxon>Actinomycetes</taxon>
        <taxon>Streptosporangiales</taxon>
        <taxon>Streptosporangiaceae</taxon>
        <taxon>Streptosporangium</taxon>
    </lineage>
</organism>